<organism evidence="2 3">
    <name type="scientific">Eumeta variegata</name>
    <name type="common">Bagworm moth</name>
    <name type="synonym">Eumeta japonica</name>
    <dbReference type="NCBI Taxonomy" id="151549"/>
    <lineage>
        <taxon>Eukaryota</taxon>
        <taxon>Metazoa</taxon>
        <taxon>Ecdysozoa</taxon>
        <taxon>Arthropoda</taxon>
        <taxon>Hexapoda</taxon>
        <taxon>Insecta</taxon>
        <taxon>Pterygota</taxon>
        <taxon>Neoptera</taxon>
        <taxon>Endopterygota</taxon>
        <taxon>Lepidoptera</taxon>
        <taxon>Glossata</taxon>
        <taxon>Ditrysia</taxon>
        <taxon>Tineoidea</taxon>
        <taxon>Psychidae</taxon>
        <taxon>Oiketicinae</taxon>
        <taxon>Eumeta</taxon>
    </lineage>
</organism>
<dbReference type="EMBL" id="BGZK01000877">
    <property type="protein sequence ID" value="GBP63713.1"/>
    <property type="molecule type" value="Genomic_DNA"/>
</dbReference>
<evidence type="ECO:0000313" key="2">
    <source>
        <dbReference type="EMBL" id="GBP63713.1"/>
    </source>
</evidence>
<comment type="caution">
    <text evidence="2">The sequence shown here is derived from an EMBL/GenBank/DDBJ whole genome shotgun (WGS) entry which is preliminary data.</text>
</comment>
<keyword evidence="3" id="KW-1185">Reference proteome</keyword>
<proteinExistence type="predicted"/>
<evidence type="ECO:0000313" key="3">
    <source>
        <dbReference type="Proteomes" id="UP000299102"/>
    </source>
</evidence>
<name>A0A4C1XKN7_EUMVA</name>
<protein>
    <submittedName>
        <fullName evidence="2">Uncharacterized protein</fullName>
    </submittedName>
</protein>
<feature type="compositionally biased region" description="Polar residues" evidence="1">
    <location>
        <begin position="10"/>
        <end position="27"/>
    </location>
</feature>
<dbReference type="AlphaFoldDB" id="A0A4C1XKN7"/>
<sequence length="112" mass="12322">MKKRTPPTTPVNNALSAVSENESTNVTQRRKKAVTKGSDFDSDLDRDQNRGRDSAVVFRQVSGDFLWPVFPPITVLPPPLPHSYLHQSTSPPSDMLILSNPASYGFATPLKS</sequence>
<gene>
    <name evidence="2" type="ORF">EVAR_87690_1</name>
</gene>
<dbReference type="Proteomes" id="UP000299102">
    <property type="component" value="Unassembled WGS sequence"/>
</dbReference>
<feature type="compositionally biased region" description="Basic and acidic residues" evidence="1">
    <location>
        <begin position="43"/>
        <end position="52"/>
    </location>
</feature>
<evidence type="ECO:0000256" key="1">
    <source>
        <dbReference type="SAM" id="MobiDB-lite"/>
    </source>
</evidence>
<reference evidence="2 3" key="1">
    <citation type="journal article" date="2019" name="Commun. Biol.">
        <title>The bagworm genome reveals a unique fibroin gene that provides high tensile strength.</title>
        <authorList>
            <person name="Kono N."/>
            <person name="Nakamura H."/>
            <person name="Ohtoshi R."/>
            <person name="Tomita M."/>
            <person name="Numata K."/>
            <person name="Arakawa K."/>
        </authorList>
    </citation>
    <scope>NUCLEOTIDE SEQUENCE [LARGE SCALE GENOMIC DNA]</scope>
</reference>
<feature type="region of interest" description="Disordered" evidence="1">
    <location>
        <begin position="1"/>
        <end position="52"/>
    </location>
</feature>
<accession>A0A4C1XKN7</accession>